<evidence type="ECO:0000313" key="3">
    <source>
        <dbReference type="EMBL" id="RMX62193.1"/>
    </source>
</evidence>
<dbReference type="InterPro" id="IPR052145">
    <property type="entry name" value="Mediator/Homeobox_domain"/>
</dbReference>
<dbReference type="Proteomes" id="UP000282087">
    <property type="component" value="Unassembled WGS sequence"/>
</dbReference>
<gene>
    <name evidence="3" type="ORF">DD238_004302</name>
</gene>
<comment type="caution">
    <text evidence="3">The sequence shown here is derived from an EMBL/GenBank/DDBJ whole genome shotgun (WGS) entry which is preliminary data.</text>
</comment>
<keyword evidence="4" id="KW-1185">Reference proteome</keyword>
<name>A0A3M6V8B3_9STRA</name>
<dbReference type="InterPro" id="IPR033467">
    <property type="entry name" value="Tesmin/TSO1-like_CXC"/>
</dbReference>
<dbReference type="AlphaFoldDB" id="A0A3M6V8B3"/>
<organism evidence="3 4">
    <name type="scientific">Peronospora effusa</name>
    <dbReference type="NCBI Taxonomy" id="542832"/>
    <lineage>
        <taxon>Eukaryota</taxon>
        <taxon>Sar</taxon>
        <taxon>Stramenopiles</taxon>
        <taxon>Oomycota</taxon>
        <taxon>Peronosporomycetes</taxon>
        <taxon>Peronosporales</taxon>
        <taxon>Peronosporaceae</taxon>
        <taxon>Peronospora</taxon>
    </lineage>
</organism>
<dbReference type="VEuPathDB" id="FungiDB:DD237_004663"/>
<feature type="region of interest" description="Disordered" evidence="1">
    <location>
        <begin position="268"/>
        <end position="313"/>
    </location>
</feature>
<accession>A0A3M6V8B3</accession>
<feature type="region of interest" description="Disordered" evidence="1">
    <location>
        <begin position="333"/>
        <end position="388"/>
    </location>
</feature>
<feature type="compositionally biased region" description="Polar residues" evidence="1">
    <location>
        <begin position="272"/>
        <end position="283"/>
    </location>
</feature>
<protein>
    <recommendedName>
        <fullName evidence="2">Tesmin/TSO1-like CXC domain-containing protein</fullName>
    </recommendedName>
</protein>
<dbReference type="PANTHER" id="PTHR24330:SF19">
    <property type="entry name" value="MEDIATOR OF RNA POLYMERASE II TRANSCRIPTION SUBUNIT 29"/>
    <property type="match status" value="1"/>
</dbReference>
<dbReference type="SMART" id="SM01114">
    <property type="entry name" value="CXC"/>
    <property type="match status" value="1"/>
</dbReference>
<proteinExistence type="predicted"/>
<dbReference type="PANTHER" id="PTHR24330">
    <property type="entry name" value="HOMEOBOX PROTEIN BARH-LIKE"/>
    <property type="match status" value="1"/>
</dbReference>
<feature type="domain" description="Tesmin/TSO1-like CXC" evidence="2">
    <location>
        <begin position="444"/>
        <end position="484"/>
    </location>
</feature>
<dbReference type="STRING" id="542832.A0A3M6V8B3"/>
<evidence type="ECO:0000256" key="1">
    <source>
        <dbReference type="SAM" id="MobiDB-lite"/>
    </source>
</evidence>
<sequence length="675" mass="73615">MEYAQQLLGTGREMEEEMTQVLHFLETSMITPPYGSDVITPQQLTLEQQCKVAALQENNGEKYEELGEVIDLLGSLDASDTTLQQQSQVQDVDYTTDVDAKVIGNGEVSSHNAIESSQITRSSTTMSTNYTGVDTISPVGLLSGPSMSPATINWLQTLVPSISSESLTGLISPATFCSAGEGSASGGILGTVGIDGSGQVDGATARRSGNLSRCASISFAKSMNTFSSYEYMTPSCEIIDWKAYNESCSDKKQKEPVTWRVIPQHGPHADQATISSAGHSTSAKLPPGKTVSSELSMHKQMQRKMAEEKSKRKALVSPEYVQYGCPVSILASTTSRSPADSVKMNHGPVHYARKVPEPTGRRPFKKSLHKAAPTVKSSLKQQQQEEQQQQQEQQEQQQQEQQKQQQQQEQQKQQQQQEQLQQQQQQQQDMTTTSLNASSTDGKDDTVRCKCTGKCRNARCACVKGGLVCGTQCKCVSCANPFVPMAREGIDVQLMVRDMCLMQHLSKIKDMQELLDSTVSYECCDGGGGVVQVKHSLETGFACPHCGACFTYSWCNNRLCPDAKKPRRHCAKCRRCGDHRNQHCDLCNHCYFAGVANSFRCSCQSSGSGSGKTRAVVPNPVCRDSDIITNYENGEKQIGLQPFASVNLDVEGAACDENSGATTKLGTDDDSCKLQ</sequence>
<evidence type="ECO:0000259" key="2">
    <source>
        <dbReference type="SMART" id="SM01114"/>
    </source>
</evidence>
<reference evidence="3 4" key="1">
    <citation type="submission" date="2018-06" db="EMBL/GenBank/DDBJ databases">
        <title>Comparative genomics of downy mildews reveals potential adaptations to biotrophy.</title>
        <authorList>
            <person name="Fletcher K."/>
            <person name="Klosterman S.J."/>
            <person name="Derevnina L."/>
            <person name="Martin F."/>
            <person name="Koike S."/>
            <person name="Reyes Chin-Wo S."/>
            <person name="Mou B."/>
            <person name="Michelmore R."/>
        </authorList>
    </citation>
    <scope>NUCLEOTIDE SEQUENCE [LARGE SCALE GENOMIC DNA]</scope>
    <source>
        <strain evidence="3 4">R14</strain>
    </source>
</reference>
<evidence type="ECO:0000313" key="4">
    <source>
        <dbReference type="Proteomes" id="UP000282087"/>
    </source>
</evidence>
<dbReference type="EMBL" id="QLLG01000803">
    <property type="protein sequence ID" value="RMX62193.1"/>
    <property type="molecule type" value="Genomic_DNA"/>
</dbReference>